<sequence>MAKIKAILKEFTESLKTNDYTKFLALIRQDPKCLRNGFGTENKTLLHYLCAINIEKINFGKNFDSEVDKTLDQEEMDWQDIDEDAFIAMLDGLIDEFDCDLNIRDKKGNTPLHYATYSESERVVKLLLEFEDTEVNAENKAGTTALQIAVSKEFSSIEKLLLDVSKQQISEQEIPQGLSVREYQRLNKKSIIDLGPLTPLKSDKPTAIQAIESSLYIQDSKLREQFAGQWDEVAQNEVLIPLINFLGLCVTRGTVDESRRLTLFKEYRQIKETPPEEEYQDIYDLALKKIEKELGMKFKIICVDAEDVGSLKPFSHEPRGLYTNKNSVFAATRDLEINGVLGLIMHESSHFTMHQLFKNSAKPYPKNDLELQQKYEKIVEITKDSLKTMLTGLADEQDEAAFEIINNVFKVYPQNEWEAELIVRVPEIMGSLGPDAGQKWLQKNSPELYGYYENVVNPAISNYLQDHNAAEYLFNPEINTKSLG</sequence>
<reference evidence="2 3" key="1">
    <citation type="submission" date="2015-11" db="EMBL/GenBank/DDBJ databases">
        <title>Genomic analysis of 38 Legionella species identifies large and diverse effector repertoires.</title>
        <authorList>
            <person name="Burstein D."/>
            <person name="Amaro F."/>
            <person name="Zusman T."/>
            <person name="Lifshitz Z."/>
            <person name="Cohen O."/>
            <person name="Gilbert J.A."/>
            <person name="Pupko T."/>
            <person name="Shuman H.A."/>
            <person name="Segal G."/>
        </authorList>
    </citation>
    <scope>NUCLEOTIDE SEQUENCE [LARGE SCALE GENOMIC DNA]</scope>
    <source>
        <strain evidence="2 3">ATCC 700990</strain>
    </source>
</reference>
<dbReference type="RefSeq" id="WP_058494979.1">
    <property type="nucleotide sequence ID" value="NZ_CAAAIU010000009.1"/>
</dbReference>
<dbReference type="AlphaFoldDB" id="A0A0W0T856"/>
<evidence type="ECO:0000256" key="1">
    <source>
        <dbReference type="PROSITE-ProRule" id="PRU00023"/>
    </source>
</evidence>
<dbReference type="STRING" id="1212489.Ldro_0624"/>
<dbReference type="SUPFAM" id="SSF48403">
    <property type="entry name" value="Ankyrin repeat"/>
    <property type="match status" value="1"/>
</dbReference>
<organism evidence="2 3">
    <name type="scientific">Legionella drozanskii LLAP-1</name>
    <dbReference type="NCBI Taxonomy" id="1212489"/>
    <lineage>
        <taxon>Bacteria</taxon>
        <taxon>Pseudomonadati</taxon>
        <taxon>Pseudomonadota</taxon>
        <taxon>Gammaproteobacteria</taxon>
        <taxon>Legionellales</taxon>
        <taxon>Legionellaceae</taxon>
        <taxon>Legionella</taxon>
    </lineage>
</organism>
<proteinExistence type="predicted"/>
<comment type="caution">
    <text evidence="2">The sequence shown here is derived from an EMBL/GenBank/DDBJ whole genome shotgun (WGS) entry which is preliminary data.</text>
</comment>
<accession>A0A0W0T856</accession>
<dbReference type="Pfam" id="PF12796">
    <property type="entry name" value="Ank_2"/>
    <property type="match status" value="1"/>
</dbReference>
<dbReference type="EMBL" id="LNXY01000006">
    <property type="protein sequence ID" value="KTC91790.1"/>
    <property type="molecule type" value="Genomic_DNA"/>
</dbReference>
<keyword evidence="1" id="KW-0040">ANK repeat</keyword>
<name>A0A0W0T856_9GAMM</name>
<dbReference type="PANTHER" id="PTHR24118:SF99">
    <property type="entry name" value="POTE ANKYRIN DOMAIN FAMILY MEMBER 3C-RELATED"/>
    <property type="match status" value="1"/>
</dbReference>
<gene>
    <name evidence="2" type="ORF">Ldro_0624</name>
</gene>
<dbReference type="PROSITE" id="PS50297">
    <property type="entry name" value="ANK_REP_REGION"/>
    <property type="match status" value="1"/>
</dbReference>
<evidence type="ECO:0000313" key="2">
    <source>
        <dbReference type="EMBL" id="KTC91790.1"/>
    </source>
</evidence>
<dbReference type="SMART" id="SM00248">
    <property type="entry name" value="ANK"/>
    <property type="match status" value="2"/>
</dbReference>
<feature type="repeat" description="ANK" evidence="1">
    <location>
        <begin position="107"/>
        <end position="129"/>
    </location>
</feature>
<protein>
    <submittedName>
        <fullName evidence="2">Ankyrin repeats (3 copies)</fullName>
    </submittedName>
</protein>
<dbReference type="OrthoDB" id="5653259at2"/>
<evidence type="ECO:0000313" key="3">
    <source>
        <dbReference type="Proteomes" id="UP000054736"/>
    </source>
</evidence>
<dbReference type="Proteomes" id="UP000054736">
    <property type="component" value="Unassembled WGS sequence"/>
</dbReference>
<dbReference type="PANTHER" id="PTHR24118">
    <property type="entry name" value="POTE ANKYRIN DOMAIN"/>
    <property type="match status" value="1"/>
</dbReference>
<dbReference type="PROSITE" id="PS50088">
    <property type="entry name" value="ANK_REPEAT"/>
    <property type="match status" value="1"/>
</dbReference>
<keyword evidence="3" id="KW-1185">Reference proteome</keyword>
<dbReference type="Gene3D" id="1.25.40.20">
    <property type="entry name" value="Ankyrin repeat-containing domain"/>
    <property type="match status" value="1"/>
</dbReference>
<dbReference type="InterPro" id="IPR002110">
    <property type="entry name" value="Ankyrin_rpt"/>
</dbReference>
<dbReference type="PATRIC" id="fig|1212489.4.peg.649"/>
<dbReference type="InterPro" id="IPR036770">
    <property type="entry name" value="Ankyrin_rpt-contain_sf"/>
</dbReference>